<dbReference type="SMART" id="SM00923">
    <property type="entry name" value="MbtH"/>
    <property type="match status" value="1"/>
</dbReference>
<organism evidence="2 3">
    <name type="scientific">Sphaerisporangium flaviroseum</name>
    <dbReference type="NCBI Taxonomy" id="509199"/>
    <lineage>
        <taxon>Bacteria</taxon>
        <taxon>Bacillati</taxon>
        <taxon>Actinomycetota</taxon>
        <taxon>Actinomycetes</taxon>
        <taxon>Streptosporangiales</taxon>
        <taxon>Streptosporangiaceae</taxon>
        <taxon>Sphaerisporangium</taxon>
    </lineage>
</organism>
<dbReference type="PANTHER" id="PTHR38444:SF1">
    <property type="entry name" value="ENTEROBACTIN BIOSYNTHESIS PROTEIN YBDZ"/>
    <property type="match status" value="1"/>
</dbReference>
<evidence type="ECO:0000259" key="1">
    <source>
        <dbReference type="SMART" id="SM00923"/>
    </source>
</evidence>
<dbReference type="SUPFAM" id="SSF160582">
    <property type="entry name" value="MbtH-like"/>
    <property type="match status" value="1"/>
</dbReference>
<evidence type="ECO:0000313" key="2">
    <source>
        <dbReference type="EMBL" id="GAA3836913.1"/>
    </source>
</evidence>
<dbReference type="EMBL" id="BAAAZR010000039">
    <property type="protein sequence ID" value="GAA3836913.1"/>
    <property type="molecule type" value="Genomic_DNA"/>
</dbReference>
<dbReference type="Proteomes" id="UP001500888">
    <property type="component" value="Unassembled WGS sequence"/>
</dbReference>
<reference evidence="3" key="1">
    <citation type="journal article" date="2019" name="Int. J. Syst. Evol. Microbiol.">
        <title>The Global Catalogue of Microorganisms (GCM) 10K type strain sequencing project: providing services to taxonomists for standard genome sequencing and annotation.</title>
        <authorList>
            <consortium name="The Broad Institute Genomics Platform"/>
            <consortium name="The Broad Institute Genome Sequencing Center for Infectious Disease"/>
            <person name="Wu L."/>
            <person name="Ma J."/>
        </authorList>
    </citation>
    <scope>NUCLEOTIDE SEQUENCE [LARGE SCALE GENOMIC DNA]</scope>
    <source>
        <strain evidence="3">JCM 16908</strain>
    </source>
</reference>
<dbReference type="PANTHER" id="PTHR38444">
    <property type="entry name" value="ENTEROBACTIN BIOSYNTHESIS PROTEIN YBDZ"/>
    <property type="match status" value="1"/>
</dbReference>
<gene>
    <name evidence="2" type="ORF">GCM10022226_68610</name>
</gene>
<evidence type="ECO:0000313" key="3">
    <source>
        <dbReference type="Proteomes" id="UP001500888"/>
    </source>
</evidence>
<accession>A0ABP7J8N8</accession>
<proteinExistence type="predicted"/>
<dbReference type="InterPro" id="IPR037407">
    <property type="entry name" value="MLP_fam"/>
</dbReference>
<keyword evidence="3" id="KW-1185">Reference proteome</keyword>
<protein>
    <submittedName>
        <fullName evidence="2">MbtH family protein</fullName>
    </submittedName>
</protein>
<dbReference type="InterPro" id="IPR038020">
    <property type="entry name" value="MbtH-like_sf"/>
</dbReference>
<feature type="domain" description="MbtH-like" evidence="1">
    <location>
        <begin position="3"/>
        <end position="53"/>
    </location>
</feature>
<dbReference type="Gene3D" id="3.90.820.10">
    <property type="entry name" value="Structural Genomics, Unknown Function 30-nov-00 1gh9 Mol_id"/>
    <property type="match status" value="1"/>
</dbReference>
<sequence length="69" mass="7903">MANPFDDDERDYLVLVDMAERYSLWPADIDVPDGWTVAFAAAAREKCLEFVEEHWSALRPSRLGRETTG</sequence>
<comment type="caution">
    <text evidence="2">The sequence shown here is derived from an EMBL/GenBank/DDBJ whole genome shotgun (WGS) entry which is preliminary data.</text>
</comment>
<dbReference type="RefSeq" id="WP_344950195.1">
    <property type="nucleotide sequence ID" value="NZ_BAAAZR010000039.1"/>
</dbReference>
<dbReference type="Pfam" id="PF03621">
    <property type="entry name" value="MbtH"/>
    <property type="match status" value="1"/>
</dbReference>
<name>A0ABP7J8N8_9ACTN</name>
<dbReference type="InterPro" id="IPR005153">
    <property type="entry name" value="MbtH-like_dom"/>
</dbReference>